<feature type="region of interest" description="Disordered" evidence="1">
    <location>
        <begin position="12"/>
        <end position="42"/>
    </location>
</feature>
<organism evidence="3 4">
    <name type="scientific">Longimicrobium terrae</name>
    <dbReference type="NCBI Taxonomy" id="1639882"/>
    <lineage>
        <taxon>Bacteria</taxon>
        <taxon>Pseudomonadati</taxon>
        <taxon>Gemmatimonadota</taxon>
        <taxon>Longimicrobiia</taxon>
        <taxon>Longimicrobiales</taxon>
        <taxon>Longimicrobiaceae</taxon>
        <taxon>Longimicrobium</taxon>
    </lineage>
</organism>
<dbReference type="EMBL" id="JACHIA010000006">
    <property type="protein sequence ID" value="MBB6070841.1"/>
    <property type="molecule type" value="Genomic_DNA"/>
</dbReference>
<dbReference type="RefSeq" id="WP_170033189.1">
    <property type="nucleotide sequence ID" value="NZ_JABDTL010000001.1"/>
</dbReference>
<comment type="caution">
    <text evidence="3">The sequence shown here is derived from an EMBL/GenBank/DDBJ whole genome shotgun (WGS) entry which is preliminary data.</text>
</comment>
<dbReference type="Pfam" id="PF24837">
    <property type="entry name" value="AMIN-like"/>
    <property type="match status" value="1"/>
</dbReference>
<dbReference type="InterPro" id="IPR056303">
    <property type="entry name" value="AMIN-like"/>
</dbReference>
<dbReference type="AlphaFoldDB" id="A0A841GYI5"/>
<keyword evidence="4" id="KW-1185">Reference proteome</keyword>
<feature type="region of interest" description="Disordered" evidence="1">
    <location>
        <begin position="55"/>
        <end position="108"/>
    </location>
</feature>
<feature type="compositionally biased region" description="Low complexity" evidence="1">
    <location>
        <begin position="58"/>
        <end position="84"/>
    </location>
</feature>
<evidence type="ECO:0000256" key="1">
    <source>
        <dbReference type="SAM" id="MobiDB-lite"/>
    </source>
</evidence>
<name>A0A841GYI5_9BACT</name>
<evidence type="ECO:0000313" key="3">
    <source>
        <dbReference type="EMBL" id="MBB6070841.1"/>
    </source>
</evidence>
<evidence type="ECO:0000313" key="4">
    <source>
        <dbReference type="Proteomes" id="UP000582837"/>
    </source>
</evidence>
<sequence>MGVLLLSACGEQGGELRDATERRRAAAAEAHDDSVKDGTAVDAGDGRIPAFVLNDSSPATAATPPVTDTVAPPAVPAADTAAAAPTPPAAQPLGEWTAGGTNARRRGGSATLRGLRAGVNTGFDRVVLDFGADPVPGYRVEYIDAPTECGSGDPSAVNGGAFLAVTLRGAQAHDEGGRPTVARERRVNMPLLREMQITCDFEGEVQVVLGAAGRGRYRVTELTGPSRLIVDLQP</sequence>
<proteinExistence type="predicted"/>
<feature type="compositionally biased region" description="Basic and acidic residues" evidence="1">
    <location>
        <begin position="14"/>
        <end position="36"/>
    </location>
</feature>
<evidence type="ECO:0000259" key="2">
    <source>
        <dbReference type="Pfam" id="PF24837"/>
    </source>
</evidence>
<dbReference type="Proteomes" id="UP000582837">
    <property type="component" value="Unassembled WGS sequence"/>
</dbReference>
<reference evidence="3 4" key="1">
    <citation type="submission" date="2020-08" db="EMBL/GenBank/DDBJ databases">
        <title>Genomic Encyclopedia of Type Strains, Phase IV (KMG-IV): sequencing the most valuable type-strain genomes for metagenomic binning, comparative biology and taxonomic classification.</title>
        <authorList>
            <person name="Goeker M."/>
        </authorList>
    </citation>
    <scope>NUCLEOTIDE SEQUENCE [LARGE SCALE GENOMIC DNA]</scope>
    <source>
        <strain evidence="3 4">DSM 29007</strain>
    </source>
</reference>
<gene>
    <name evidence="3" type="ORF">HNQ61_002463</name>
</gene>
<protein>
    <recommendedName>
        <fullName evidence="2">AMIN-like domain-containing protein</fullName>
    </recommendedName>
</protein>
<accession>A0A841GYI5</accession>
<feature type="domain" description="AMIN-like" evidence="2">
    <location>
        <begin position="111"/>
        <end position="233"/>
    </location>
</feature>